<reference evidence="7 8" key="1">
    <citation type="submission" date="2023-10" db="EMBL/GenBank/DDBJ databases">
        <title>Genome-Wide Identification Analysis in wild type Solanum Pinnatisectum Reveals Some Genes Defensing Phytophthora Infestans.</title>
        <authorList>
            <person name="Sun C."/>
        </authorList>
    </citation>
    <scope>NUCLEOTIDE SEQUENCE [LARGE SCALE GENOMIC DNA]</scope>
    <source>
        <strain evidence="7">LQN</strain>
        <tissue evidence="7">Leaf</tissue>
    </source>
</reference>
<dbReference type="Pfam" id="PF05938">
    <property type="entry name" value="Self-incomp_S1"/>
    <property type="match status" value="1"/>
</dbReference>
<dbReference type="PANTHER" id="PTHR31232">
    <property type="match status" value="1"/>
</dbReference>
<evidence type="ECO:0000256" key="6">
    <source>
        <dbReference type="RuleBase" id="RU367044"/>
    </source>
</evidence>
<keyword evidence="3 6" id="KW-0713">Self-incompatibility</keyword>
<dbReference type="GO" id="GO:0060320">
    <property type="term" value="P:rejection of self pollen"/>
    <property type="evidence" value="ECO:0007669"/>
    <property type="project" value="UniProtKB-KW"/>
</dbReference>
<dbReference type="PANTHER" id="PTHR31232:SF101">
    <property type="entry name" value="S-PROTEIN HOMOLOG"/>
    <property type="match status" value="1"/>
</dbReference>
<evidence type="ECO:0000256" key="4">
    <source>
        <dbReference type="ARBA" id="ARBA00022525"/>
    </source>
</evidence>
<evidence type="ECO:0000256" key="2">
    <source>
        <dbReference type="ARBA" id="ARBA00005581"/>
    </source>
</evidence>
<comment type="caution">
    <text evidence="7">The sequence shown here is derived from an EMBL/GenBank/DDBJ whole genome shotgun (WGS) entry which is preliminary data.</text>
</comment>
<evidence type="ECO:0000256" key="1">
    <source>
        <dbReference type="ARBA" id="ARBA00004613"/>
    </source>
</evidence>
<gene>
    <name evidence="7" type="ORF">R3W88_025674</name>
</gene>
<proteinExistence type="inferred from homology"/>
<evidence type="ECO:0000256" key="3">
    <source>
        <dbReference type="ARBA" id="ARBA00022471"/>
    </source>
</evidence>
<dbReference type="AlphaFoldDB" id="A0AAV9M3V7"/>
<accession>A0AAV9M3V7</accession>
<protein>
    <recommendedName>
        <fullName evidence="6">S-protein homolog</fullName>
    </recommendedName>
</protein>
<feature type="signal peptide" evidence="6">
    <location>
        <begin position="1"/>
        <end position="22"/>
    </location>
</feature>
<organism evidence="7 8">
    <name type="scientific">Solanum pinnatisectum</name>
    <name type="common">tansyleaf nightshade</name>
    <dbReference type="NCBI Taxonomy" id="50273"/>
    <lineage>
        <taxon>Eukaryota</taxon>
        <taxon>Viridiplantae</taxon>
        <taxon>Streptophyta</taxon>
        <taxon>Embryophyta</taxon>
        <taxon>Tracheophyta</taxon>
        <taxon>Spermatophyta</taxon>
        <taxon>Magnoliopsida</taxon>
        <taxon>eudicotyledons</taxon>
        <taxon>Gunneridae</taxon>
        <taxon>Pentapetalae</taxon>
        <taxon>asterids</taxon>
        <taxon>lamiids</taxon>
        <taxon>Solanales</taxon>
        <taxon>Solanaceae</taxon>
        <taxon>Solanoideae</taxon>
        <taxon>Solaneae</taxon>
        <taxon>Solanum</taxon>
    </lineage>
</organism>
<dbReference type="GO" id="GO:0005576">
    <property type="term" value="C:extracellular region"/>
    <property type="evidence" value="ECO:0007669"/>
    <property type="project" value="UniProtKB-SubCell"/>
</dbReference>
<comment type="similarity">
    <text evidence="2 6">Belongs to the plant self-incompatibility (S1) protein family.</text>
</comment>
<dbReference type="InterPro" id="IPR010264">
    <property type="entry name" value="Self-incomp_S1"/>
</dbReference>
<keyword evidence="4 6" id="KW-0964">Secreted</keyword>
<evidence type="ECO:0000256" key="5">
    <source>
        <dbReference type="ARBA" id="ARBA00022729"/>
    </source>
</evidence>
<evidence type="ECO:0000313" key="8">
    <source>
        <dbReference type="Proteomes" id="UP001311915"/>
    </source>
</evidence>
<evidence type="ECO:0000313" key="7">
    <source>
        <dbReference type="EMBL" id="KAK4732686.1"/>
    </source>
</evidence>
<name>A0AAV9M3V7_9SOLN</name>
<keyword evidence="8" id="KW-1185">Reference proteome</keyword>
<keyword evidence="5 6" id="KW-0732">Signal</keyword>
<dbReference type="Proteomes" id="UP001311915">
    <property type="component" value="Unassembled WGS sequence"/>
</dbReference>
<feature type="chain" id="PRO_5043103846" description="S-protein homolog" evidence="6">
    <location>
        <begin position="23"/>
        <end position="136"/>
    </location>
</feature>
<dbReference type="EMBL" id="JAWPEI010000003">
    <property type="protein sequence ID" value="KAK4732686.1"/>
    <property type="molecule type" value="Genomic_DNA"/>
</dbReference>
<comment type="subcellular location">
    <subcellularLocation>
        <location evidence="1 6">Secreted</location>
    </subcellularLocation>
</comment>
<sequence length="136" mass="15907">MEISFSSLLVLSFLLFLQQTNAITVHVVDGIEKNNPQLIYHCASGSDDLGKHYPKFKDDFHFSFKRNIFFETVFFCHFWWGQKNIRFEVYRETGACGHETGGSNKGICYWLIKEDDFYFAINDNPPPSAFVRKFGW</sequence>